<dbReference type="RefSeq" id="WP_281380516.1">
    <property type="nucleotide sequence ID" value="NZ_JACIEN010000001.1"/>
</dbReference>
<dbReference type="AlphaFoldDB" id="A0A840BRK2"/>
<feature type="domain" description="Trimeric autotransporter adhesin YadA-like head" evidence="3">
    <location>
        <begin position="187"/>
        <end position="211"/>
    </location>
</feature>
<evidence type="ECO:0000256" key="1">
    <source>
        <dbReference type="ARBA" id="ARBA00022448"/>
    </source>
</evidence>
<evidence type="ECO:0000313" key="5">
    <source>
        <dbReference type="EMBL" id="MBB4015354.1"/>
    </source>
</evidence>
<dbReference type="InterPro" id="IPR045584">
    <property type="entry name" value="Pilin-like"/>
</dbReference>
<proteinExistence type="predicted"/>
<dbReference type="InterPro" id="IPR008640">
    <property type="entry name" value="Adhesin_Head_dom"/>
</dbReference>
<gene>
    <name evidence="5" type="ORF">GGR16_000360</name>
</gene>
<feature type="domain" description="Trimeric autotransporter adhesin YadA-like stalk" evidence="4">
    <location>
        <begin position="217"/>
        <end position="245"/>
    </location>
</feature>
<dbReference type="SUPFAM" id="SSF54523">
    <property type="entry name" value="Pili subunits"/>
    <property type="match status" value="1"/>
</dbReference>
<name>A0A840BRK2_9HYPH</name>
<keyword evidence="6" id="KW-1185">Reference proteome</keyword>
<dbReference type="Gene3D" id="3.30.1300.30">
    <property type="entry name" value="GSPII I/J protein-like"/>
    <property type="match status" value="1"/>
</dbReference>
<dbReference type="Pfam" id="PF05658">
    <property type="entry name" value="YadA_head"/>
    <property type="match status" value="2"/>
</dbReference>
<evidence type="ECO:0000259" key="3">
    <source>
        <dbReference type="Pfam" id="PF05658"/>
    </source>
</evidence>
<dbReference type="InterPro" id="IPR011049">
    <property type="entry name" value="Serralysin-like_metalloprot_C"/>
</dbReference>
<evidence type="ECO:0000256" key="2">
    <source>
        <dbReference type="ARBA" id="ARBA00022927"/>
    </source>
</evidence>
<dbReference type="SUPFAM" id="SSF101967">
    <property type="entry name" value="Adhesin YadA, collagen-binding domain"/>
    <property type="match status" value="1"/>
</dbReference>
<dbReference type="GO" id="GO:0015031">
    <property type="term" value="P:protein transport"/>
    <property type="evidence" value="ECO:0007669"/>
    <property type="project" value="UniProtKB-KW"/>
</dbReference>
<protein>
    <submittedName>
        <fullName evidence="5">Autotransporter adhesin</fullName>
    </submittedName>
</protein>
<feature type="domain" description="Trimeric autotransporter adhesin YadA-like head" evidence="3">
    <location>
        <begin position="159"/>
        <end position="185"/>
    </location>
</feature>
<keyword evidence="2" id="KW-0653">Protein transport</keyword>
<evidence type="ECO:0000313" key="6">
    <source>
        <dbReference type="Proteomes" id="UP000577362"/>
    </source>
</evidence>
<dbReference type="Gene3D" id="2.150.10.10">
    <property type="entry name" value="Serralysin-like metalloprotease, C-terminal"/>
    <property type="match status" value="1"/>
</dbReference>
<sequence>MMYIVNNTAEMIAILFQRYLRILLGDYLVCMSDILTGRRGDVRGLAVVSCLAAGLGGLVLSSSDAQAQLSCANEPGAYACAAPGQNGLTFTANPDSHVADENMVLRGGGASGQPVRNYFVGNADNANQSNVWIGDAGHTDSTTTIYANHFAVGDSTTSASGANAAAIGPGAVASEADALAFGAGSQATAEGAVALGAGSVADQANTVSVGAVGDERRIVNVAAGVDRTDAVNVGQLRDVESALNERMNILQGTVLETRREARQGVAAAIAMTTAPMPSAPGRMSWAMNLATFKGEYAFGGSLAYRFDTPAPIALTAGYAYGGGKSHAARVGLQGEF</sequence>
<dbReference type="GO" id="GO:0019867">
    <property type="term" value="C:outer membrane"/>
    <property type="evidence" value="ECO:0007669"/>
    <property type="project" value="InterPro"/>
</dbReference>
<dbReference type="Proteomes" id="UP000577362">
    <property type="component" value="Unassembled WGS sequence"/>
</dbReference>
<dbReference type="Pfam" id="PF05662">
    <property type="entry name" value="YadA_stalk"/>
    <property type="match status" value="1"/>
</dbReference>
<accession>A0A840BRK2</accession>
<organism evidence="5 6">
    <name type="scientific">Chelatococcus caeni</name>
    <dbReference type="NCBI Taxonomy" id="1348468"/>
    <lineage>
        <taxon>Bacteria</taxon>
        <taxon>Pseudomonadati</taxon>
        <taxon>Pseudomonadota</taxon>
        <taxon>Alphaproteobacteria</taxon>
        <taxon>Hyphomicrobiales</taxon>
        <taxon>Chelatococcaceae</taxon>
        <taxon>Chelatococcus</taxon>
    </lineage>
</organism>
<dbReference type="EMBL" id="JACIEN010000001">
    <property type="protein sequence ID" value="MBB4015354.1"/>
    <property type="molecule type" value="Genomic_DNA"/>
</dbReference>
<evidence type="ECO:0000259" key="4">
    <source>
        <dbReference type="Pfam" id="PF05662"/>
    </source>
</evidence>
<reference evidence="5 6" key="1">
    <citation type="submission" date="2020-08" db="EMBL/GenBank/DDBJ databases">
        <title>Genomic Encyclopedia of Type Strains, Phase IV (KMG-IV): sequencing the most valuable type-strain genomes for metagenomic binning, comparative biology and taxonomic classification.</title>
        <authorList>
            <person name="Goeker M."/>
        </authorList>
    </citation>
    <scope>NUCLEOTIDE SEQUENCE [LARGE SCALE GENOMIC DNA]</scope>
    <source>
        <strain evidence="5 6">DSM 103737</strain>
    </source>
</reference>
<comment type="caution">
    <text evidence="5">The sequence shown here is derived from an EMBL/GenBank/DDBJ whole genome shotgun (WGS) entry which is preliminary data.</text>
</comment>
<dbReference type="InterPro" id="IPR008635">
    <property type="entry name" value="Coiled_stalk_dom"/>
</dbReference>
<keyword evidence="1" id="KW-0813">Transport</keyword>